<feature type="non-terminal residue" evidence="4">
    <location>
        <position position="1"/>
    </location>
</feature>
<feature type="compositionally biased region" description="Low complexity" evidence="2">
    <location>
        <begin position="1"/>
        <end position="17"/>
    </location>
</feature>
<comment type="similarity">
    <text evidence="1">Belongs to the CIA30 family.</text>
</comment>
<gene>
    <name evidence="4" type="ORF">D6D28_02908</name>
</gene>
<name>A0A4S8SS95_AURPU</name>
<dbReference type="InterPro" id="IPR039131">
    <property type="entry name" value="NDUFAF1"/>
</dbReference>
<dbReference type="SUPFAM" id="SSF49785">
    <property type="entry name" value="Galactose-binding domain-like"/>
    <property type="match status" value="1"/>
</dbReference>
<dbReference type="Proteomes" id="UP000304951">
    <property type="component" value="Unassembled WGS sequence"/>
</dbReference>
<dbReference type="PANTHER" id="PTHR13194:SF19">
    <property type="entry name" value="NAD(P)-BINDING ROSSMANN-FOLD SUPERFAMILY PROTEIN"/>
    <property type="match status" value="1"/>
</dbReference>
<evidence type="ECO:0000313" key="4">
    <source>
        <dbReference type="EMBL" id="THV73954.1"/>
    </source>
</evidence>
<dbReference type="InterPro" id="IPR008979">
    <property type="entry name" value="Galactose-bd-like_sf"/>
</dbReference>
<dbReference type="GO" id="GO:0010257">
    <property type="term" value="P:NADH dehydrogenase complex assembly"/>
    <property type="evidence" value="ECO:0007669"/>
    <property type="project" value="TreeGrafter"/>
</dbReference>
<evidence type="ECO:0000256" key="2">
    <source>
        <dbReference type="SAM" id="MobiDB-lite"/>
    </source>
</evidence>
<proteinExistence type="inferred from homology"/>
<evidence type="ECO:0000259" key="3">
    <source>
        <dbReference type="Pfam" id="PF08547"/>
    </source>
</evidence>
<accession>A0A4S8SS95</accession>
<dbReference type="PANTHER" id="PTHR13194">
    <property type="entry name" value="COMPLEX I INTERMEDIATE-ASSOCIATED PROTEIN 30"/>
    <property type="match status" value="1"/>
</dbReference>
<dbReference type="AlphaFoldDB" id="A0A4S8SS95"/>
<comment type="caution">
    <text evidence="4">The sequence shown here is derived from an EMBL/GenBank/DDBJ whole genome shotgun (WGS) entry which is preliminary data.</text>
</comment>
<dbReference type="GO" id="GO:0051082">
    <property type="term" value="F:unfolded protein binding"/>
    <property type="evidence" value="ECO:0007669"/>
    <property type="project" value="TreeGrafter"/>
</dbReference>
<protein>
    <submittedName>
        <fullName evidence="4">CIA30-domain-containing protein</fullName>
    </submittedName>
</protein>
<sequence length="300" mass="33304">SSKQPTTARATNARTSTFYLPDTNHPTSAKNTAMNKEKNQTLFGGSRSWKAEDWTASDDRVRGGKSQSFLECHNSTGRFHGNLDIQTLGGAGFASQRSTGEDRSWDLSAYAGIVLDIAEADDKRYTFILKDELLPRNPDNGREQATISWEYDFKPCFGESSLEKGGLVFVPWSGLKPTYRGKEKEHADPINLKTIKRMSIMMRSFFGDQEGPFSLTLRSISAATSSPVEPGRLEQGAARSAASNTNRWTWYRQSFTVSCIIAVAHLRARFACDCTILRTSQQFASSLISSPSEELKGRTE</sequence>
<feature type="region of interest" description="Disordered" evidence="2">
    <location>
        <begin position="1"/>
        <end position="31"/>
    </location>
</feature>
<dbReference type="Pfam" id="PF08547">
    <property type="entry name" value="CIA30"/>
    <property type="match status" value="1"/>
</dbReference>
<dbReference type="InterPro" id="IPR013857">
    <property type="entry name" value="NADH-UbQ_OxRdtase-assoc_prot30"/>
</dbReference>
<evidence type="ECO:0000313" key="5">
    <source>
        <dbReference type="Proteomes" id="UP000304951"/>
    </source>
</evidence>
<reference evidence="4 5" key="1">
    <citation type="submission" date="2018-10" db="EMBL/GenBank/DDBJ databases">
        <title>Fifty Aureobasidium pullulans genomes reveal a recombining polyextremotolerant generalist.</title>
        <authorList>
            <person name="Gostincar C."/>
            <person name="Turk M."/>
            <person name="Zajc J."/>
            <person name="Gunde-Cimerman N."/>
        </authorList>
    </citation>
    <scope>NUCLEOTIDE SEQUENCE [LARGE SCALE GENOMIC DNA]</scope>
    <source>
        <strain evidence="4 5">EXF-11900</strain>
    </source>
</reference>
<evidence type="ECO:0000256" key="1">
    <source>
        <dbReference type="ARBA" id="ARBA00007884"/>
    </source>
</evidence>
<feature type="domain" description="NADH:ubiquinone oxidoreductase intermediate-associated protein 30" evidence="3">
    <location>
        <begin position="50"/>
        <end position="216"/>
    </location>
</feature>
<dbReference type="EMBL" id="QZAF01000076">
    <property type="protein sequence ID" value="THV73954.1"/>
    <property type="molecule type" value="Genomic_DNA"/>
</dbReference>
<organism evidence="4 5">
    <name type="scientific">Aureobasidium pullulans</name>
    <name type="common">Black yeast</name>
    <name type="synonym">Pullularia pullulans</name>
    <dbReference type="NCBI Taxonomy" id="5580"/>
    <lineage>
        <taxon>Eukaryota</taxon>
        <taxon>Fungi</taxon>
        <taxon>Dikarya</taxon>
        <taxon>Ascomycota</taxon>
        <taxon>Pezizomycotina</taxon>
        <taxon>Dothideomycetes</taxon>
        <taxon>Dothideomycetidae</taxon>
        <taxon>Dothideales</taxon>
        <taxon>Saccotheciaceae</taxon>
        <taxon>Aureobasidium</taxon>
    </lineage>
</organism>